<dbReference type="Proteomes" id="UP001138997">
    <property type="component" value="Unassembled WGS sequence"/>
</dbReference>
<keyword evidence="3" id="KW-1185">Reference proteome</keyword>
<feature type="domain" description="Transcription regulator PadR N-terminal" evidence="1">
    <location>
        <begin position="27"/>
        <end position="86"/>
    </location>
</feature>
<dbReference type="Gene3D" id="1.10.10.10">
    <property type="entry name" value="Winged helix-like DNA-binding domain superfamily/Winged helix DNA-binding domain"/>
    <property type="match status" value="1"/>
</dbReference>
<dbReference type="InterPro" id="IPR005149">
    <property type="entry name" value="Tscrpt_reg_PadR_N"/>
</dbReference>
<dbReference type="Pfam" id="PF03551">
    <property type="entry name" value="PadR"/>
    <property type="match status" value="1"/>
</dbReference>
<gene>
    <name evidence="2" type="ORF">LR394_38810</name>
</gene>
<dbReference type="InterPro" id="IPR036390">
    <property type="entry name" value="WH_DNA-bd_sf"/>
</dbReference>
<evidence type="ECO:0000313" key="2">
    <source>
        <dbReference type="EMBL" id="MCD5316864.1"/>
    </source>
</evidence>
<comment type="caution">
    <text evidence="2">The sequence shown here is derived from an EMBL/GenBank/DDBJ whole genome shotgun (WGS) entry which is preliminary data.</text>
</comment>
<evidence type="ECO:0000313" key="3">
    <source>
        <dbReference type="Proteomes" id="UP001138997"/>
    </source>
</evidence>
<accession>A0A9X1NNS4</accession>
<organism evidence="2 3">
    <name type="scientific">Kineosporia babensis</name>
    <dbReference type="NCBI Taxonomy" id="499548"/>
    <lineage>
        <taxon>Bacteria</taxon>
        <taxon>Bacillati</taxon>
        <taxon>Actinomycetota</taxon>
        <taxon>Actinomycetes</taxon>
        <taxon>Kineosporiales</taxon>
        <taxon>Kineosporiaceae</taxon>
        <taxon>Kineosporia</taxon>
    </lineage>
</organism>
<proteinExistence type="predicted"/>
<evidence type="ECO:0000259" key="1">
    <source>
        <dbReference type="Pfam" id="PF03551"/>
    </source>
</evidence>
<dbReference type="AlphaFoldDB" id="A0A9X1NNS4"/>
<protein>
    <submittedName>
        <fullName evidence="2">PadR family transcriptional regulator</fullName>
    </submittedName>
</protein>
<dbReference type="RefSeq" id="WP_231449713.1">
    <property type="nucleotide sequence ID" value="NZ_JAJOMB010000035.1"/>
</dbReference>
<dbReference type="SUPFAM" id="SSF46785">
    <property type="entry name" value="Winged helix' DNA-binding domain"/>
    <property type="match status" value="1"/>
</dbReference>
<sequence>MRRRRALSLAAVKILGLMLQDETAEYYGLDLCQRAGLLTGTVYPLLQRLEDQQWLESRREDIDPGSSGRPARRLYRLTGLGAREARREITALQATWQPLTPHPGTP</sequence>
<dbReference type="EMBL" id="JAJOMB010000035">
    <property type="protein sequence ID" value="MCD5316864.1"/>
    <property type="molecule type" value="Genomic_DNA"/>
</dbReference>
<reference evidence="2" key="1">
    <citation type="submission" date="2021-11" db="EMBL/GenBank/DDBJ databases">
        <title>Streptomyces corallinus and Kineosporia corallina sp. nov., two new coral-derived marine actinobacteria.</title>
        <authorList>
            <person name="Buangrab K."/>
            <person name="Sutthacheep M."/>
            <person name="Yeemin T."/>
            <person name="Harunari E."/>
            <person name="Igarashi Y."/>
            <person name="Sripreechasak P."/>
            <person name="Kanchanasin P."/>
            <person name="Tanasupawat S."/>
            <person name="Phongsopitanun W."/>
        </authorList>
    </citation>
    <scope>NUCLEOTIDE SEQUENCE</scope>
    <source>
        <strain evidence="2">JCM 31032</strain>
    </source>
</reference>
<name>A0A9X1NNS4_9ACTN</name>
<dbReference type="InterPro" id="IPR036388">
    <property type="entry name" value="WH-like_DNA-bd_sf"/>
</dbReference>